<accession>A1ZYN7</accession>
<feature type="domain" description="Helicase-associated" evidence="1">
    <location>
        <begin position="321"/>
        <end position="381"/>
    </location>
</feature>
<feature type="domain" description="Helicase-associated" evidence="1">
    <location>
        <begin position="465"/>
        <end position="526"/>
    </location>
</feature>
<evidence type="ECO:0000313" key="3">
    <source>
        <dbReference type="Proteomes" id="UP000004095"/>
    </source>
</evidence>
<keyword evidence="2" id="KW-0547">Nucleotide-binding</keyword>
<dbReference type="InterPro" id="IPR005114">
    <property type="entry name" value="Helicase_assoc"/>
</dbReference>
<dbReference type="eggNOG" id="COG1061">
    <property type="taxonomic scope" value="Bacteria"/>
</dbReference>
<dbReference type="RefSeq" id="WP_002704693.1">
    <property type="nucleotide sequence ID" value="NZ_AAWS01000068.1"/>
</dbReference>
<protein>
    <submittedName>
        <fullName evidence="2">Helicase</fullName>
    </submittedName>
</protein>
<feature type="domain" description="Helicase-associated" evidence="1">
    <location>
        <begin position="251"/>
        <end position="312"/>
    </location>
</feature>
<evidence type="ECO:0000313" key="2">
    <source>
        <dbReference type="EMBL" id="EAY24461.1"/>
    </source>
</evidence>
<proteinExistence type="predicted"/>
<keyword evidence="2" id="KW-0067">ATP-binding</keyword>
<sequence length="537" mass="63717">MEDKEWTYPFDKPHSWDWRDEQWYVRYLELKAYKKIYGDCRVPVGWAKNKALGNWVSAQRINKMRMVSWRKELLNKLGFTWQVQKQVISAKYSHLSKKEGVWMTTFDKLSAYFKKTGHITASRQTPEGIKLSCWESKQRGRRKQGKLSKKRIELLDSIGFSWSLKEKWSSLPVYDDLWNDRFAELKAFQTKHGHCNPSSEIKETKTLAHWVLSQRERFKGGKILPHRKVLLDGLGFEWSREDKARASVVRDKRWLERFEALKAFYAEHGHFRVPRTNQELSVLCTWLVTQRYYYRKGLASQQHIELLNSIGFDWESKETERGWLKMLEKLKAFHTEHGHFRVPHSSEELKELADWATTQRHRLRKNKLDSDKVNLLQEIGVSPNDGVEAKLLDEENRWTKRFNELKEFKRIEGHFQVPTDKPVLRNWVGTQRALLKKGKLKPNRKALLDHIDFAWSYKGKPPVLEQAWEVRFKQLKAFRAEHGHFNIPKRDPILGSLNVWAAYQRARFKKGTLSEGRINLLNSIGFVWNFPKTKKTN</sequence>
<dbReference type="GO" id="GO:0004386">
    <property type="term" value="F:helicase activity"/>
    <property type="evidence" value="ECO:0007669"/>
    <property type="project" value="UniProtKB-KW"/>
</dbReference>
<dbReference type="PANTHER" id="PTHR33418:SF1">
    <property type="entry name" value="HELICASE-ASSOCIATED DOMAIN-CONTAINING PROTEIN"/>
    <property type="match status" value="1"/>
</dbReference>
<comment type="caution">
    <text evidence="2">The sequence shown here is derived from an EMBL/GenBank/DDBJ whole genome shotgun (WGS) entry which is preliminary data.</text>
</comment>
<dbReference type="AlphaFoldDB" id="A1ZYN7"/>
<reference evidence="2 3" key="1">
    <citation type="submission" date="2007-01" db="EMBL/GenBank/DDBJ databases">
        <authorList>
            <person name="Haygood M."/>
            <person name="Podell S."/>
            <person name="Anderson C."/>
            <person name="Hopkinson B."/>
            <person name="Roe K."/>
            <person name="Barbeau K."/>
            <person name="Gaasterland T."/>
            <person name="Ferriera S."/>
            <person name="Johnson J."/>
            <person name="Kravitz S."/>
            <person name="Beeson K."/>
            <person name="Sutton G."/>
            <person name="Rogers Y.-H."/>
            <person name="Friedman R."/>
            <person name="Frazier M."/>
            <person name="Venter J.C."/>
        </authorList>
    </citation>
    <scope>NUCLEOTIDE SEQUENCE [LARGE SCALE GENOMIC DNA]</scope>
    <source>
        <strain evidence="2 3">ATCC 23134</strain>
    </source>
</reference>
<evidence type="ECO:0000259" key="1">
    <source>
        <dbReference type="Pfam" id="PF03457"/>
    </source>
</evidence>
<gene>
    <name evidence="2" type="ORF">M23134_06448</name>
</gene>
<name>A1ZYN7_MICM2</name>
<feature type="domain" description="Helicase-associated" evidence="1">
    <location>
        <begin position="395"/>
        <end position="453"/>
    </location>
</feature>
<keyword evidence="2" id="KW-0347">Helicase</keyword>
<keyword evidence="2" id="KW-0378">Hydrolase</keyword>
<feature type="domain" description="Helicase-associated" evidence="1">
    <location>
        <begin position="176"/>
        <end position="236"/>
    </location>
</feature>
<feature type="domain" description="Helicase-associated" evidence="1">
    <location>
        <begin position="20"/>
        <end position="79"/>
    </location>
</feature>
<dbReference type="PANTHER" id="PTHR33418">
    <property type="entry name" value="HELICASE-ASSOCIATED"/>
    <property type="match status" value="1"/>
</dbReference>
<dbReference type="Proteomes" id="UP000004095">
    <property type="component" value="Unassembled WGS sequence"/>
</dbReference>
<dbReference type="Pfam" id="PF03457">
    <property type="entry name" value="HA"/>
    <property type="match status" value="7"/>
</dbReference>
<keyword evidence="3" id="KW-1185">Reference proteome</keyword>
<dbReference type="EMBL" id="AAWS01000068">
    <property type="protein sequence ID" value="EAY24461.1"/>
    <property type="molecule type" value="Genomic_DNA"/>
</dbReference>
<feature type="domain" description="Helicase-associated" evidence="1">
    <location>
        <begin position="101"/>
        <end position="160"/>
    </location>
</feature>
<organism evidence="2 3">
    <name type="scientific">Microscilla marina ATCC 23134</name>
    <dbReference type="NCBI Taxonomy" id="313606"/>
    <lineage>
        <taxon>Bacteria</taxon>
        <taxon>Pseudomonadati</taxon>
        <taxon>Bacteroidota</taxon>
        <taxon>Cytophagia</taxon>
        <taxon>Cytophagales</taxon>
        <taxon>Microscillaceae</taxon>
        <taxon>Microscilla</taxon>
    </lineage>
</organism>
<dbReference type="Gene3D" id="6.10.140.530">
    <property type="match status" value="7"/>
</dbReference>